<reference evidence="3 4" key="1">
    <citation type="submission" date="2018-03" db="EMBL/GenBank/DDBJ databases">
        <title>Genomic Encyclopedia of Archaeal and Bacterial Type Strains, Phase II (KMG-II): from individual species to whole genera.</title>
        <authorList>
            <person name="Goeker M."/>
        </authorList>
    </citation>
    <scope>NUCLEOTIDE SEQUENCE [LARGE SCALE GENOMIC DNA]</scope>
    <source>
        <strain evidence="3 4">DSM 45601</strain>
    </source>
</reference>
<keyword evidence="4" id="KW-1185">Reference proteome</keyword>
<organism evidence="3 4">
    <name type="scientific">Allonocardiopsis opalescens</name>
    <dbReference type="NCBI Taxonomy" id="1144618"/>
    <lineage>
        <taxon>Bacteria</taxon>
        <taxon>Bacillati</taxon>
        <taxon>Actinomycetota</taxon>
        <taxon>Actinomycetes</taxon>
        <taxon>Streptosporangiales</taxon>
        <taxon>Allonocardiopsis</taxon>
    </lineage>
</organism>
<accession>A0A2T0QD80</accession>
<feature type="compositionally biased region" description="Low complexity" evidence="1">
    <location>
        <begin position="38"/>
        <end position="54"/>
    </location>
</feature>
<dbReference type="Pfam" id="PF12811">
    <property type="entry name" value="BaxI_1"/>
    <property type="match status" value="1"/>
</dbReference>
<dbReference type="EMBL" id="PVZC01000001">
    <property type="protein sequence ID" value="PRY01865.1"/>
    <property type="molecule type" value="Genomic_DNA"/>
</dbReference>
<dbReference type="PANTHER" id="PTHR41282:SF1">
    <property type="entry name" value="CONSERVED TRANSMEMBRANE PROTEIN-RELATED"/>
    <property type="match status" value="1"/>
</dbReference>
<feature type="transmembrane region" description="Helical" evidence="2">
    <location>
        <begin position="104"/>
        <end position="126"/>
    </location>
</feature>
<dbReference type="RefSeq" id="WP_106241092.1">
    <property type="nucleotide sequence ID" value="NZ_PVZC01000001.1"/>
</dbReference>
<evidence type="ECO:0000256" key="2">
    <source>
        <dbReference type="SAM" id="Phobius"/>
    </source>
</evidence>
<feature type="transmembrane region" description="Helical" evidence="2">
    <location>
        <begin position="77"/>
        <end position="98"/>
    </location>
</feature>
<comment type="caution">
    <text evidence="3">The sequence shown here is derived from an EMBL/GenBank/DDBJ whole genome shotgun (WGS) entry which is preliminary data.</text>
</comment>
<dbReference type="AlphaFoldDB" id="A0A2T0QD80"/>
<keyword evidence="2" id="KW-1133">Transmembrane helix</keyword>
<evidence type="ECO:0000256" key="1">
    <source>
        <dbReference type="SAM" id="MobiDB-lite"/>
    </source>
</evidence>
<feature type="transmembrane region" description="Helical" evidence="2">
    <location>
        <begin position="160"/>
        <end position="181"/>
    </location>
</feature>
<protein>
    <submittedName>
        <fullName evidence="3">Putative YccA/Bax inhibitor family protein</fullName>
    </submittedName>
</protein>
<sequence>MRSRNPILKRGFGAGAAPSHQQLNDMYNRPAYGQQYPQQGYGQPYPQTQPGYGQPMPPGYGPAHPTQTGRTLTYDDVVVKSFITLGVLVLGAAFGWMATQLNPGLGTMLMIVGAIGGLVFGLWASFKSQPSPVLTLLYAAFQGTALGVISLLFNSVFNGIVTQAVLGTIFAFGAMLALYSFRVIRVTPMFTKVVIGAAVGALALVLVNLLVGFFVPGGLGLRTDSPLGWIFSIVMILIGCFFLCLDFKDIEDGVNYGAPRNFAWKCALGLTLTLVWIYLEVLRLLSYFQGGD</sequence>
<name>A0A2T0QD80_9ACTN</name>
<keyword evidence="2" id="KW-0812">Transmembrane</keyword>
<feature type="region of interest" description="Disordered" evidence="1">
    <location>
        <begin position="38"/>
        <end position="65"/>
    </location>
</feature>
<evidence type="ECO:0000313" key="3">
    <source>
        <dbReference type="EMBL" id="PRY01865.1"/>
    </source>
</evidence>
<feature type="transmembrane region" description="Helical" evidence="2">
    <location>
        <begin position="227"/>
        <end position="245"/>
    </location>
</feature>
<proteinExistence type="predicted"/>
<dbReference type="InterPro" id="IPR010539">
    <property type="entry name" value="BaxI_1-like"/>
</dbReference>
<evidence type="ECO:0000313" key="4">
    <source>
        <dbReference type="Proteomes" id="UP000237846"/>
    </source>
</evidence>
<dbReference type="OrthoDB" id="116480at2"/>
<feature type="transmembrane region" description="Helical" evidence="2">
    <location>
        <begin position="266"/>
        <end position="288"/>
    </location>
</feature>
<dbReference type="Proteomes" id="UP000237846">
    <property type="component" value="Unassembled WGS sequence"/>
</dbReference>
<keyword evidence="2" id="KW-0472">Membrane</keyword>
<feature type="region of interest" description="Disordered" evidence="1">
    <location>
        <begin position="1"/>
        <end position="20"/>
    </location>
</feature>
<dbReference type="PANTHER" id="PTHR41282">
    <property type="entry name" value="CONSERVED TRANSMEMBRANE PROTEIN-RELATED"/>
    <property type="match status" value="1"/>
</dbReference>
<feature type="transmembrane region" description="Helical" evidence="2">
    <location>
        <begin position="193"/>
        <end position="215"/>
    </location>
</feature>
<gene>
    <name evidence="3" type="ORF">CLV72_101463</name>
</gene>
<dbReference type="PIRSF" id="PIRSF009160">
    <property type="entry name" value="UCP009160"/>
    <property type="match status" value="1"/>
</dbReference>
<feature type="transmembrane region" description="Helical" evidence="2">
    <location>
        <begin position="133"/>
        <end position="154"/>
    </location>
</feature>